<keyword evidence="1" id="KW-0812">Transmembrane</keyword>
<evidence type="ECO:0000256" key="1">
    <source>
        <dbReference type="SAM" id="Phobius"/>
    </source>
</evidence>
<evidence type="ECO:0000313" key="2">
    <source>
        <dbReference type="EMBL" id="MBD2737544.1"/>
    </source>
</evidence>
<accession>A0ABR8KFP1</accession>
<dbReference type="Proteomes" id="UP000637383">
    <property type="component" value="Unassembled WGS sequence"/>
</dbReference>
<comment type="caution">
    <text evidence="2">The sequence shown here is derived from an EMBL/GenBank/DDBJ whole genome shotgun (WGS) entry which is preliminary data.</text>
</comment>
<sequence>MASYFLVIPCACLITSYFVLKKINSEISHLMAVFAVIILILSLIFAPWQMLVLLLVPVIISTSYEYYASKVVSEKIESPQQPVCESEADCNLIYRGVSYRVDSNGKLDKVTTPKATYKLSFRGSTYFVCVNPNPEPTGVTTPPVTYKLSFRGSSYCVKKTAQKEIDS</sequence>
<name>A0ABR8KFP1_9NOSO</name>
<keyword evidence="1" id="KW-1133">Transmembrane helix</keyword>
<proteinExistence type="predicted"/>
<keyword evidence="3" id="KW-1185">Reference proteome</keyword>
<dbReference type="EMBL" id="JACJTU010000033">
    <property type="protein sequence ID" value="MBD2737544.1"/>
    <property type="molecule type" value="Genomic_DNA"/>
</dbReference>
<gene>
    <name evidence="2" type="ORF">H6H03_27285</name>
</gene>
<feature type="transmembrane region" description="Helical" evidence="1">
    <location>
        <begin position="31"/>
        <end position="60"/>
    </location>
</feature>
<organism evidence="2 3">
    <name type="scientific">Nostoc paludosum FACHB-159</name>
    <dbReference type="NCBI Taxonomy" id="2692908"/>
    <lineage>
        <taxon>Bacteria</taxon>
        <taxon>Bacillati</taxon>
        <taxon>Cyanobacteriota</taxon>
        <taxon>Cyanophyceae</taxon>
        <taxon>Nostocales</taxon>
        <taxon>Nostocaceae</taxon>
        <taxon>Nostoc</taxon>
    </lineage>
</organism>
<keyword evidence="1" id="KW-0472">Membrane</keyword>
<reference evidence="2 3" key="1">
    <citation type="journal article" date="2020" name="ISME J.">
        <title>Comparative genomics reveals insights into cyanobacterial evolution and habitat adaptation.</title>
        <authorList>
            <person name="Chen M.Y."/>
            <person name="Teng W.K."/>
            <person name="Zhao L."/>
            <person name="Hu C.X."/>
            <person name="Zhou Y.K."/>
            <person name="Han B.P."/>
            <person name="Song L.R."/>
            <person name="Shu W.S."/>
        </authorList>
    </citation>
    <scope>NUCLEOTIDE SEQUENCE [LARGE SCALE GENOMIC DNA]</scope>
    <source>
        <strain evidence="2 3">FACHB-159</strain>
    </source>
</reference>
<protein>
    <submittedName>
        <fullName evidence="2">DUF4278 domain-containing protein</fullName>
    </submittedName>
</protein>
<evidence type="ECO:0000313" key="3">
    <source>
        <dbReference type="Proteomes" id="UP000637383"/>
    </source>
</evidence>